<dbReference type="SUPFAM" id="SSF48452">
    <property type="entry name" value="TPR-like"/>
    <property type="match status" value="3"/>
</dbReference>
<dbReference type="InterPro" id="IPR005158">
    <property type="entry name" value="BTAD"/>
</dbReference>
<dbReference type="RefSeq" id="WP_205121739.1">
    <property type="nucleotide sequence ID" value="NZ_JAFBCM010000001.1"/>
</dbReference>
<dbReference type="InterPro" id="IPR051677">
    <property type="entry name" value="AfsR-DnrI-RedD_regulator"/>
</dbReference>
<keyword evidence="3 5" id="KW-0238">DNA-binding</keyword>
<feature type="domain" description="OmpR/PhoB-type" evidence="6">
    <location>
        <begin position="1"/>
        <end position="91"/>
    </location>
</feature>
<evidence type="ECO:0000256" key="5">
    <source>
        <dbReference type="PROSITE-ProRule" id="PRU01091"/>
    </source>
</evidence>
<dbReference type="PANTHER" id="PTHR35807">
    <property type="entry name" value="TRANSCRIPTIONAL REGULATOR REDD-RELATED"/>
    <property type="match status" value="1"/>
</dbReference>
<evidence type="ECO:0000313" key="8">
    <source>
        <dbReference type="Proteomes" id="UP001595699"/>
    </source>
</evidence>
<dbReference type="InterPro" id="IPR019734">
    <property type="entry name" value="TPR_rpt"/>
</dbReference>
<evidence type="ECO:0000259" key="6">
    <source>
        <dbReference type="PROSITE" id="PS51755"/>
    </source>
</evidence>
<dbReference type="Gene3D" id="3.40.50.300">
    <property type="entry name" value="P-loop containing nucleotide triphosphate hydrolases"/>
    <property type="match status" value="1"/>
</dbReference>
<evidence type="ECO:0000256" key="4">
    <source>
        <dbReference type="ARBA" id="ARBA00023163"/>
    </source>
</evidence>
<evidence type="ECO:0000256" key="2">
    <source>
        <dbReference type="ARBA" id="ARBA00023015"/>
    </source>
</evidence>
<accession>A0ABV7YQA8</accession>
<evidence type="ECO:0000313" key="7">
    <source>
        <dbReference type="EMBL" id="MFC3766035.1"/>
    </source>
</evidence>
<dbReference type="Proteomes" id="UP001595699">
    <property type="component" value="Unassembled WGS sequence"/>
</dbReference>
<organism evidence="7 8">
    <name type="scientific">Tenggerimyces flavus</name>
    <dbReference type="NCBI Taxonomy" id="1708749"/>
    <lineage>
        <taxon>Bacteria</taxon>
        <taxon>Bacillati</taxon>
        <taxon>Actinomycetota</taxon>
        <taxon>Actinomycetes</taxon>
        <taxon>Propionibacteriales</taxon>
        <taxon>Nocardioidaceae</taxon>
        <taxon>Tenggerimyces</taxon>
    </lineage>
</organism>
<dbReference type="SUPFAM" id="SSF46894">
    <property type="entry name" value="C-terminal effector domain of the bipartite response regulators"/>
    <property type="match status" value="1"/>
</dbReference>
<dbReference type="EMBL" id="JBHRZH010000047">
    <property type="protein sequence ID" value="MFC3766035.1"/>
    <property type="molecule type" value="Genomic_DNA"/>
</dbReference>
<keyword evidence="8" id="KW-1185">Reference proteome</keyword>
<dbReference type="InterPro" id="IPR041664">
    <property type="entry name" value="AAA_16"/>
</dbReference>
<dbReference type="SUPFAM" id="SSF52540">
    <property type="entry name" value="P-loop containing nucleoside triphosphate hydrolases"/>
    <property type="match status" value="1"/>
</dbReference>
<dbReference type="InterPro" id="IPR036388">
    <property type="entry name" value="WH-like_DNA-bd_sf"/>
</dbReference>
<dbReference type="Pfam" id="PF03704">
    <property type="entry name" value="BTAD"/>
    <property type="match status" value="1"/>
</dbReference>
<evidence type="ECO:0000256" key="3">
    <source>
        <dbReference type="ARBA" id="ARBA00023125"/>
    </source>
</evidence>
<dbReference type="Pfam" id="PF00486">
    <property type="entry name" value="Trans_reg_C"/>
    <property type="match status" value="1"/>
</dbReference>
<dbReference type="InterPro" id="IPR027417">
    <property type="entry name" value="P-loop_NTPase"/>
</dbReference>
<dbReference type="Gene3D" id="1.25.40.10">
    <property type="entry name" value="Tetratricopeptide repeat domain"/>
    <property type="match status" value="3"/>
</dbReference>
<dbReference type="InterPro" id="IPR001867">
    <property type="entry name" value="OmpR/PhoB-type_DNA-bd"/>
</dbReference>
<dbReference type="PANTHER" id="PTHR35807:SF1">
    <property type="entry name" value="TRANSCRIPTIONAL REGULATOR REDD"/>
    <property type="match status" value="1"/>
</dbReference>
<dbReference type="SMART" id="SM01043">
    <property type="entry name" value="BTAD"/>
    <property type="match status" value="1"/>
</dbReference>
<name>A0ABV7YQA8_9ACTN</name>
<keyword evidence="2" id="KW-0805">Transcription regulation</keyword>
<dbReference type="SMART" id="SM00862">
    <property type="entry name" value="Trans_reg_C"/>
    <property type="match status" value="1"/>
</dbReference>
<evidence type="ECO:0000256" key="1">
    <source>
        <dbReference type="ARBA" id="ARBA00005820"/>
    </source>
</evidence>
<dbReference type="SMART" id="SM00028">
    <property type="entry name" value="TPR"/>
    <property type="match status" value="6"/>
</dbReference>
<comment type="similarity">
    <text evidence="1">Belongs to the AfsR/DnrI/RedD regulatory family.</text>
</comment>
<dbReference type="Gene3D" id="1.10.10.10">
    <property type="entry name" value="Winged helix-like DNA-binding domain superfamily/Winged helix DNA-binding domain"/>
    <property type="match status" value="1"/>
</dbReference>
<comment type="caution">
    <text evidence="7">The sequence shown here is derived from an EMBL/GenBank/DDBJ whole genome shotgun (WGS) entry which is preliminary data.</text>
</comment>
<gene>
    <name evidence="7" type="ORF">ACFOUW_34740</name>
</gene>
<dbReference type="InterPro" id="IPR016032">
    <property type="entry name" value="Sig_transdc_resp-reg_C-effctor"/>
</dbReference>
<dbReference type="CDD" id="cd15831">
    <property type="entry name" value="BTAD"/>
    <property type="match status" value="1"/>
</dbReference>
<feature type="DNA-binding region" description="OmpR/PhoB-type" evidence="5">
    <location>
        <begin position="1"/>
        <end position="91"/>
    </location>
</feature>
<dbReference type="InterPro" id="IPR011990">
    <property type="entry name" value="TPR-like_helical_dom_sf"/>
</dbReference>
<proteinExistence type="inferred from homology"/>
<reference evidence="8" key="1">
    <citation type="journal article" date="2019" name="Int. J. Syst. Evol. Microbiol.">
        <title>The Global Catalogue of Microorganisms (GCM) 10K type strain sequencing project: providing services to taxonomists for standard genome sequencing and annotation.</title>
        <authorList>
            <consortium name="The Broad Institute Genomics Platform"/>
            <consortium name="The Broad Institute Genome Sequencing Center for Infectious Disease"/>
            <person name="Wu L."/>
            <person name="Ma J."/>
        </authorList>
    </citation>
    <scope>NUCLEOTIDE SEQUENCE [LARGE SCALE GENOMIC DNA]</scope>
    <source>
        <strain evidence="8">CGMCC 4.7241</strain>
    </source>
</reference>
<sequence length="1082" mass="116056">MTVEFRLLGPLEVEIDGRVLPISSGRQRVVLAALLLRRNHTVSMSDLEDKLWEGEPPDGARGVIQKYVMRLRNLLGHELIHTDSIGYRISAQHGSVDLDLFADLVRSADKAREAGDQVGEAVGLRDALALWRDASPLSNVESTSLHRHEVAQLVEQYLQMVERRIEVDLRLGQHATLVGDLRMLARRFSLRERFWGQLMIALDGSGRRGDALEAYQEAARYLADELGVEPGAELRGLYSEILTKDDRSSGRTGGSRSAPLKPIPHQLPMAGAVFVGRREQVAEISAVLTARGGTDVPVVLVSGPAGIGKTALAVHVAHQVATEFEHGQLYVDLGAFAEGSAPSVSEVLGQFLHALGVTPDAIPLRVDEQVTAFRSLVAGKHILVVLDNAGPKYDVSSLLPGAPGCAVLITSRNELEGLLVATGARHVSLGSLSSGESRVLLMNAVGGERLAAEPDAVDELVALCGGFALALRIAGVHLLLRPGLIVSQYVEQLREQGAVSGLSADADETSLSTAFDWSYRVLSPSHQRLLRLLSLVPGPDVTPQAVAALVDVSEADAAVLLDGLSSASLLARRSGRRYAFHDLIRAYARDRCEKEELATAREEARARLFDYYIAAADAAVTPAIVVATLERPSSSRPAVVGPRSIASLDDERAAMVAAVQDAESRGLNEKAFHLADALRGYFMLRGHNVDWLVCNEAGLRAARASGNELAVAAMLNARGVLRYHTGDTAGAGTDAAAALAIFESMSSPMAPVARGNLGLIAMASGSAATAVKHLSRALEAQERRGDLRLAYRTLENLTVALLGLGDLQRANAAGERVQELAAAGDYRALGVMALLARYSGDLRRAEVGLAQATALALDHDDQRAAVCLVDELTLSRLDLGMLGDCHRAAQGNVRRAMRYDPRRVASTQCTLGLVLARLNEDTEARIHYEEALTAARSFGDRDSECVTLIGLSDLSLARGFVDEARRRASAAVRIATRDARRLRLVEARLALATTSLRAGRVQAAMTEGERALRLALTCGFTLGAARARDVLGQVWLSHGGVAKTLTYWSEAERTLRAAGSFQAKLIARRLVSLRSELPPKTE</sequence>
<keyword evidence="4" id="KW-0804">Transcription</keyword>
<dbReference type="PRINTS" id="PR00364">
    <property type="entry name" value="DISEASERSIST"/>
</dbReference>
<protein>
    <submittedName>
        <fullName evidence="7">BTAD domain-containing putative transcriptional regulator</fullName>
    </submittedName>
</protein>
<dbReference type="PROSITE" id="PS51755">
    <property type="entry name" value="OMPR_PHOB"/>
    <property type="match status" value="1"/>
</dbReference>
<dbReference type="Pfam" id="PF13191">
    <property type="entry name" value="AAA_16"/>
    <property type="match status" value="1"/>
</dbReference>